<reference evidence="10 11" key="1">
    <citation type="submission" date="2020-07" db="EMBL/GenBank/DDBJ databases">
        <title>Roseicoccus Jingziensis gen. nov., sp. nov., isolated from coastal seawater.</title>
        <authorList>
            <person name="Feng X."/>
        </authorList>
    </citation>
    <scope>NUCLEOTIDE SEQUENCE [LARGE SCALE GENOMIC DNA]</scope>
    <source>
        <strain evidence="10 11">N1E253</strain>
    </source>
</reference>
<accession>A0A851GFV5</accession>
<evidence type="ECO:0000313" key="11">
    <source>
        <dbReference type="Proteomes" id="UP000557872"/>
    </source>
</evidence>
<dbReference type="EMBL" id="JACBAZ010000003">
    <property type="protein sequence ID" value="NWK55792.1"/>
    <property type="molecule type" value="Genomic_DNA"/>
</dbReference>
<dbReference type="InterPro" id="IPR006512">
    <property type="entry name" value="YidE_YbjL"/>
</dbReference>
<dbReference type="NCBIfam" id="TIGR01625">
    <property type="entry name" value="YidE_YbjL_dupl"/>
    <property type="match status" value="2"/>
</dbReference>
<evidence type="ECO:0000256" key="1">
    <source>
        <dbReference type="ARBA" id="ARBA00004651"/>
    </source>
</evidence>
<comment type="subcellular location">
    <subcellularLocation>
        <location evidence="1">Cell membrane</location>
        <topology evidence="1">Multi-pass membrane protein</topology>
    </subcellularLocation>
</comment>
<dbReference type="PANTHER" id="PTHR30445">
    <property type="entry name" value="K(+)_H(+) ANTIPORTER SUBUNIT KHTT"/>
    <property type="match status" value="1"/>
</dbReference>
<dbReference type="PROSITE" id="PS51202">
    <property type="entry name" value="RCK_C"/>
    <property type="match status" value="2"/>
</dbReference>
<comment type="caution">
    <text evidence="10">The sequence shown here is derived from an EMBL/GenBank/DDBJ whole genome shotgun (WGS) entry which is preliminary data.</text>
</comment>
<evidence type="ECO:0000256" key="3">
    <source>
        <dbReference type="ARBA" id="ARBA00022448"/>
    </source>
</evidence>
<feature type="transmembrane region" description="Helical" evidence="8">
    <location>
        <begin position="457"/>
        <end position="476"/>
    </location>
</feature>
<keyword evidence="7 8" id="KW-0472">Membrane</keyword>
<comment type="similarity">
    <text evidence="2">Belongs to the AAE transporter (TC 2.A.81) family.</text>
</comment>
<feature type="transmembrane region" description="Helical" evidence="8">
    <location>
        <begin position="370"/>
        <end position="388"/>
    </location>
</feature>
<feature type="transmembrane region" description="Helical" evidence="8">
    <location>
        <begin position="96"/>
        <end position="122"/>
    </location>
</feature>
<keyword evidence="4" id="KW-1003">Cell membrane</keyword>
<dbReference type="InterPro" id="IPR036721">
    <property type="entry name" value="RCK_C_sf"/>
</dbReference>
<evidence type="ECO:0000256" key="2">
    <source>
        <dbReference type="ARBA" id="ARBA00009854"/>
    </source>
</evidence>
<feature type="transmembrane region" description="Helical" evidence="8">
    <location>
        <begin position="63"/>
        <end position="84"/>
    </location>
</feature>
<evidence type="ECO:0000313" key="10">
    <source>
        <dbReference type="EMBL" id="NWK55792.1"/>
    </source>
</evidence>
<dbReference type="RefSeq" id="WP_178932333.1">
    <property type="nucleotide sequence ID" value="NZ_JACBAZ010000003.1"/>
</dbReference>
<dbReference type="GO" id="GO:0008324">
    <property type="term" value="F:monoatomic cation transmembrane transporter activity"/>
    <property type="evidence" value="ECO:0007669"/>
    <property type="project" value="InterPro"/>
</dbReference>
<evidence type="ECO:0000259" key="9">
    <source>
        <dbReference type="PROSITE" id="PS51202"/>
    </source>
</evidence>
<feature type="transmembrane region" description="Helical" evidence="8">
    <location>
        <begin position="16"/>
        <end position="34"/>
    </location>
</feature>
<evidence type="ECO:0000256" key="4">
    <source>
        <dbReference type="ARBA" id="ARBA00022475"/>
    </source>
</evidence>
<dbReference type="Pfam" id="PF02080">
    <property type="entry name" value="TrkA_C"/>
    <property type="match status" value="1"/>
</dbReference>
<dbReference type="InterPro" id="IPR006037">
    <property type="entry name" value="RCK_C"/>
</dbReference>
<dbReference type="PANTHER" id="PTHR30445:SF3">
    <property type="entry name" value="TRANSPORT PROTEIN YIDE-RELATED"/>
    <property type="match status" value="1"/>
</dbReference>
<name>A0A851GFV5_9BACT</name>
<feature type="transmembrane region" description="Helical" evidence="8">
    <location>
        <begin position="400"/>
        <end position="419"/>
    </location>
</feature>
<dbReference type="GO" id="GO:0006813">
    <property type="term" value="P:potassium ion transport"/>
    <property type="evidence" value="ECO:0007669"/>
    <property type="project" value="InterPro"/>
</dbReference>
<protein>
    <submittedName>
        <fullName evidence="10">YidE/YbjL duplication</fullName>
    </submittedName>
</protein>
<dbReference type="SUPFAM" id="SSF116726">
    <property type="entry name" value="TrkA C-terminal domain-like"/>
    <property type="match status" value="2"/>
</dbReference>
<feature type="transmembrane region" description="Helical" evidence="8">
    <location>
        <begin position="483"/>
        <end position="503"/>
    </location>
</feature>
<feature type="transmembrane region" description="Helical" evidence="8">
    <location>
        <begin position="39"/>
        <end position="57"/>
    </location>
</feature>
<keyword evidence="11" id="KW-1185">Reference proteome</keyword>
<feature type="transmembrane region" description="Helical" evidence="8">
    <location>
        <begin position="426"/>
        <end position="445"/>
    </location>
</feature>
<feature type="transmembrane region" description="Helical" evidence="8">
    <location>
        <begin position="515"/>
        <end position="539"/>
    </location>
</feature>
<evidence type="ECO:0000256" key="5">
    <source>
        <dbReference type="ARBA" id="ARBA00022692"/>
    </source>
</evidence>
<proteinExistence type="inferred from homology"/>
<evidence type="ECO:0000256" key="6">
    <source>
        <dbReference type="ARBA" id="ARBA00022989"/>
    </source>
</evidence>
<feature type="domain" description="RCK C-terminal" evidence="9">
    <location>
        <begin position="192"/>
        <end position="276"/>
    </location>
</feature>
<keyword evidence="6 8" id="KW-1133">Transmembrane helix</keyword>
<dbReference type="Proteomes" id="UP000557872">
    <property type="component" value="Unassembled WGS sequence"/>
</dbReference>
<organism evidence="10 11">
    <name type="scientific">Oceaniferula marina</name>
    <dbReference type="NCBI Taxonomy" id="2748318"/>
    <lineage>
        <taxon>Bacteria</taxon>
        <taxon>Pseudomonadati</taxon>
        <taxon>Verrucomicrobiota</taxon>
        <taxon>Verrucomicrobiia</taxon>
        <taxon>Verrucomicrobiales</taxon>
        <taxon>Verrucomicrobiaceae</taxon>
        <taxon>Oceaniferula</taxon>
    </lineage>
</organism>
<evidence type="ECO:0000256" key="8">
    <source>
        <dbReference type="SAM" id="Phobius"/>
    </source>
</evidence>
<feature type="domain" description="RCK C-terminal" evidence="9">
    <location>
        <begin position="277"/>
        <end position="360"/>
    </location>
</feature>
<sequence length="544" mass="57407">MNAIDSFVSGLFDYPLMHHPVFVLFSVIAIGLILGRISLYGVSLGSAAVMFVALIYGHYDVEISQTVTSVGLVLFVYCVGIGAGSRFFSTLKQTGVQLAIISCAVVFAGGVSAALAATVFGISPSVAAGIFAGALTSTPGLAAAQEHFTAGADQSLVSAGYAIAYPFGVVGTVLFVQMWPRLRKKDLQKIGEKVDAEQSQAKKIVPVLVKMTNPKFVDRPIDQLRILDHLHCRITRIMKDGVLVPIEHGATLQLGQLLWVVGREDDIEAMLDALGEREEAPVIINSDMERRTLVVTNRAFANKSLSQLRLLRDHGVSVSRIRRYEYELIPNENTELSIGDQLVTVGNTENLEKFSKTVGHRPSIIDATDLLSLTLGIAIGVLVGMIPLGGFKLGLAGGPLLVSLLLGHFGRIGAVAGYVPRPTRLLLRELGLCLFLAGAGIKGGASFVDTLQAQGGGIFVVGVIATLAPIVVGYFIATAVYKFNILTSLGGVCGAMTSTPALGAISSKTDSQAPIVSYASAYPAALLLMVVGVNLLLAIMSSLS</sequence>
<dbReference type="Pfam" id="PF06826">
    <property type="entry name" value="Asp-Al_Ex"/>
    <property type="match status" value="2"/>
</dbReference>
<dbReference type="GO" id="GO:0005886">
    <property type="term" value="C:plasma membrane"/>
    <property type="evidence" value="ECO:0007669"/>
    <property type="project" value="UniProtKB-SubCell"/>
</dbReference>
<dbReference type="InterPro" id="IPR050144">
    <property type="entry name" value="AAE_transporter"/>
</dbReference>
<dbReference type="Gene3D" id="3.30.70.1450">
    <property type="entry name" value="Regulator of K+ conductance, C-terminal domain"/>
    <property type="match status" value="2"/>
</dbReference>
<dbReference type="AlphaFoldDB" id="A0A851GFV5"/>
<feature type="transmembrane region" description="Helical" evidence="8">
    <location>
        <begin position="159"/>
        <end position="179"/>
    </location>
</feature>
<keyword evidence="3" id="KW-0813">Transport</keyword>
<gene>
    <name evidence="10" type="ORF">HW115_09235</name>
</gene>
<keyword evidence="5 8" id="KW-0812">Transmembrane</keyword>
<evidence type="ECO:0000256" key="7">
    <source>
        <dbReference type="ARBA" id="ARBA00023136"/>
    </source>
</evidence>